<dbReference type="InterPro" id="IPR047681">
    <property type="entry name" value="PPA1309-like"/>
</dbReference>
<proteinExistence type="predicted"/>
<dbReference type="EMBL" id="NGFO01000028">
    <property type="protein sequence ID" value="OUC76779.1"/>
    <property type="molecule type" value="Genomic_DNA"/>
</dbReference>
<organism evidence="1 2">
    <name type="scientific">Gordonia lacunae</name>
    <dbReference type="NCBI Taxonomy" id="417102"/>
    <lineage>
        <taxon>Bacteria</taxon>
        <taxon>Bacillati</taxon>
        <taxon>Actinomycetota</taxon>
        <taxon>Actinomycetes</taxon>
        <taxon>Mycobacteriales</taxon>
        <taxon>Gordoniaceae</taxon>
        <taxon>Gordonia</taxon>
    </lineage>
</organism>
<dbReference type="OrthoDB" id="3266223at2"/>
<dbReference type="Proteomes" id="UP000194632">
    <property type="component" value="Unassembled WGS sequence"/>
</dbReference>
<protein>
    <submittedName>
        <fullName evidence="1">Uncharacterized protein</fullName>
    </submittedName>
</protein>
<accession>A0A243Q892</accession>
<keyword evidence="2" id="KW-1185">Reference proteome</keyword>
<comment type="caution">
    <text evidence="1">The sequence shown here is derived from an EMBL/GenBank/DDBJ whole genome shotgun (WGS) entry which is preliminary data.</text>
</comment>
<evidence type="ECO:0000313" key="2">
    <source>
        <dbReference type="Proteomes" id="UP000194632"/>
    </source>
</evidence>
<dbReference type="NCBIfam" id="NF040618">
    <property type="entry name" value="PPA1309_fam"/>
    <property type="match status" value="1"/>
</dbReference>
<name>A0A243Q892_9ACTN</name>
<evidence type="ECO:0000313" key="1">
    <source>
        <dbReference type="EMBL" id="OUC76779.1"/>
    </source>
</evidence>
<dbReference type="AlphaFoldDB" id="A0A243Q892"/>
<gene>
    <name evidence="1" type="ORF">CA982_20620</name>
</gene>
<sequence>MPDHSNAPRAYSTDDLGSALSEIMEHVDTRGWGQPPSVFALAPTALLTERLPDVIAPDGPVLTPVEEDVDDLDDFLASAIWPQAVVGAAVAIEIIVVKPEDDADRTPRYVVTETGDQHPDEEVARLVVGVLRSGADLALMRVRPAADEEPELLTHPQLALELRAALRDTFAPDVPEDSTRG</sequence>
<reference evidence="1 2" key="1">
    <citation type="submission" date="2017-05" db="EMBL/GenBank/DDBJ databases">
        <title>Biotechnological potential of actinobacteria isolated from South African environments.</title>
        <authorList>
            <person name="Le Roes-Hill M."/>
            <person name="Prins A."/>
            <person name="Durrell K.A."/>
        </authorList>
    </citation>
    <scope>NUCLEOTIDE SEQUENCE [LARGE SCALE GENOMIC DNA]</scope>
    <source>
        <strain evidence="1">BS2</strain>
    </source>
</reference>
<dbReference type="STRING" id="417102.CA982_20620"/>
<dbReference type="RefSeq" id="WP_086537108.1">
    <property type="nucleotide sequence ID" value="NZ_JBLKRZ010000010.1"/>
</dbReference>